<feature type="domain" description="RING-type" evidence="2">
    <location>
        <begin position="143"/>
        <end position="184"/>
    </location>
</feature>
<keyword evidence="1" id="KW-0862">Zinc</keyword>
<dbReference type="Proteomes" id="UP001567538">
    <property type="component" value="Unassembled WGS sequence"/>
</dbReference>
<keyword evidence="3" id="KW-0012">Acyltransferase</keyword>
<gene>
    <name evidence="3" type="primary">DZIP3</name>
    <name evidence="3" type="ORF">AAHA92_01831</name>
</gene>
<evidence type="ECO:0000259" key="2">
    <source>
        <dbReference type="PROSITE" id="PS50089"/>
    </source>
</evidence>
<dbReference type="PANTHER" id="PTHR22765">
    <property type="entry name" value="RING FINGER AND PROTEASE ASSOCIATED DOMAIN-CONTAINING"/>
    <property type="match status" value="1"/>
</dbReference>
<dbReference type="InterPro" id="IPR051826">
    <property type="entry name" value="E3_ubiquitin-ligase_domain"/>
</dbReference>
<dbReference type="InterPro" id="IPR013083">
    <property type="entry name" value="Znf_RING/FYVE/PHD"/>
</dbReference>
<dbReference type="PANTHER" id="PTHR22765:SF163">
    <property type="entry name" value="OS06G0257700 PROTEIN"/>
    <property type="match status" value="1"/>
</dbReference>
<evidence type="ECO:0000256" key="1">
    <source>
        <dbReference type="PROSITE-ProRule" id="PRU00175"/>
    </source>
</evidence>
<reference evidence="3 4" key="1">
    <citation type="submission" date="2024-06" db="EMBL/GenBank/DDBJ databases">
        <title>A chromosome level genome sequence of Diviner's sage (Salvia divinorum).</title>
        <authorList>
            <person name="Ford S.A."/>
            <person name="Ro D.-K."/>
            <person name="Ness R.W."/>
            <person name="Phillips M.A."/>
        </authorList>
    </citation>
    <scope>NUCLEOTIDE SEQUENCE [LARGE SCALE GENOMIC DNA]</scope>
    <source>
        <strain evidence="3">SAF-2024a</strain>
        <tissue evidence="3">Leaf</tissue>
    </source>
</reference>
<sequence>MAESVRSNAVDEVNRLIAESIVHLEMAIARLEDIHSSISNHAAAIDAAVVEESAIDAAVVEEAAIDATVVEEAANLRAESQRLSRLISAPSDTVDRAWLVIAEAHWATTPPPGDEAGGGGDGVGTQFETRHYDVEEGGETEDCCVCLERLRRGLVATLHCRHEFHGSCIGRWLLRGQNSCPLCKVRVIN</sequence>
<dbReference type="GO" id="GO:0061630">
    <property type="term" value="F:ubiquitin protein ligase activity"/>
    <property type="evidence" value="ECO:0007669"/>
    <property type="project" value="UniProtKB-EC"/>
</dbReference>
<keyword evidence="1" id="KW-0479">Metal-binding</keyword>
<organism evidence="3 4">
    <name type="scientific">Salvia divinorum</name>
    <name type="common">Maria pastora</name>
    <name type="synonym">Diviner's sage</name>
    <dbReference type="NCBI Taxonomy" id="28513"/>
    <lineage>
        <taxon>Eukaryota</taxon>
        <taxon>Viridiplantae</taxon>
        <taxon>Streptophyta</taxon>
        <taxon>Embryophyta</taxon>
        <taxon>Tracheophyta</taxon>
        <taxon>Spermatophyta</taxon>
        <taxon>Magnoliopsida</taxon>
        <taxon>eudicotyledons</taxon>
        <taxon>Gunneridae</taxon>
        <taxon>Pentapetalae</taxon>
        <taxon>asterids</taxon>
        <taxon>lamiids</taxon>
        <taxon>Lamiales</taxon>
        <taxon>Lamiaceae</taxon>
        <taxon>Nepetoideae</taxon>
        <taxon>Mentheae</taxon>
        <taxon>Salviinae</taxon>
        <taxon>Salvia</taxon>
        <taxon>Salvia subgen. Calosphace</taxon>
    </lineage>
</organism>
<dbReference type="Gene3D" id="3.30.40.10">
    <property type="entry name" value="Zinc/RING finger domain, C3HC4 (zinc finger)"/>
    <property type="match status" value="1"/>
</dbReference>
<name>A0ABD1IBU9_SALDI</name>
<dbReference type="EMBL" id="JBEAFC010000002">
    <property type="protein sequence ID" value="KAL1566197.1"/>
    <property type="molecule type" value="Genomic_DNA"/>
</dbReference>
<evidence type="ECO:0000313" key="3">
    <source>
        <dbReference type="EMBL" id="KAL1566197.1"/>
    </source>
</evidence>
<dbReference type="InterPro" id="IPR001841">
    <property type="entry name" value="Znf_RING"/>
</dbReference>
<accession>A0ABD1IBU9</accession>
<comment type="caution">
    <text evidence="3">The sequence shown here is derived from an EMBL/GenBank/DDBJ whole genome shotgun (WGS) entry which is preliminary data.</text>
</comment>
<keyword evidence="4" id="KW-1185">Reference proteome</keyword>
<keyword evidence="1" id="KW-0863">Zinc-finger</keyword>
<protein>
    <submittedName>
        <fullName evidence="3">Ubiquitin-protein transferase activity protein</fullName>
        <ecNumber evidence="3">2.3.2.27</ecNumber>
    </submittedName>
</protein>
<keyword evidence="3" id="KW-0808">Transferase</keyword>
<evidence type="ECO:0000313" key="4">
    <source>
        <dbReference type="Proteomes" id="UP001567538"/>
    </source>
</evidence>
<dbReference type="SUPFAM" id="SSF57850">
    <property type="entry name" value="RING/U-box"/>
    <property type="match status" value="1"/>
</dbReference>
<dbReference type="PROSITE" id="PS50089">
    <property type="entry name" value="ZF_RING_2"/>
    <property type="match status" value="1"/>
</dbReference>
<dbReference type="GO" id="GO:0008270">
    <property type="term" value="F:zinc ion binding"/>
    <property type="evidence" value="ECO:0007669"/>
    <property type="project" value="UniProtKB-KW"/>
</dbReference>
<dbReference type="AlphaFoldDB" id="A0ABD1IBU9"/>
<dbReference type="Pfam" id="PF13639">
    <property type="entry name" value="zf-RING_2"/>
    <property type="match status" value="1"/>
</dbReference>
<dbReference type="SMART" id="SM00184">
    <property type="entry name" value="RING"/>
    <property type="match status" value="1"/>
</dbReference>
<proteinExistence type="predicted"/>
<dbReference type="EC" id="2.3.2.27" evidence="3"/>